<dbReference type="RefSeq" id="WP_184833868.1">
    <property type="nucleotide sequence ID" value="NZ_JACHMN010000002.1"/>
</dbReference>
<dbReference type="Gene3D" id="2.60.40.10">
    <property type="entry name" value="Immunoglobulins"/>
    <property type="match status" value="3"/>
</dbReference>
<dbReference type="GO" id="GO:0008061">
    <property type="term" value="F:chitin binding"/>
    <property type="evidence" value="ECO:0007669"/>
    <property type="project" value="InterPro"/>
</dbReference>
<dbReference type="SMART" id="SM00636">
    <property type="entry name" value="Glyco_18"/>
    <property type="match status" value="1"/>
</dbReference>
<dbReference type="PROSITE" id="PS51910">
    <property type="entry name" value="GH18_2"/>
    <property type="match status" value="1"/>
</dbReference>
<dbReference type="GO" id="GO:0006032">
    <property type="term" value="P:chitin catabolic process"/>
    <property type="evidence" value="ECO:0007669"/>
    <property type="project" value="UniProtKB-KW"/>
</dbReference>
<dbReference type="Pfam" id="PF00704">
    <property type="entry name" value="Glyco_hydro_18"/>
    <property type="match status" value="1"/>
</dbReference>
<evidence type="ECO:0000256" key="1">
    <source>
        <dbReference type="ARBA" id="ARBA00000822"/>
    </source>
</evidence>
<dbReference type="CDD" id="cd00063">
    <property type="entry name" value="FN3"/>
    <property type="match status" value="3"/>
</dbReference>
<name>A0A841BMV1_9ACTN</name>
<dbReference type="PANTHER" id="PTHR11177:SF317">
    <property type="entry name" value="CHITINASE 12-RELATED"/>
    <property type="match status" value="1"/>
</dbReference>
<feature type="domain" description="Fibronectin type-III" evidence="10">
    <location>
        <begin position="248"/>
        <end position="330"/>
    </location>
</feature>
<dbReference type="InterPro" id="IPR011583">
    <property type="entry name" value="Chitinase_II/V-like_cat"/>
</dbReference>
<dbReference type="GO" id="GO:0000272">
    <property type="term" value="P:polysaccharide catabolic process"/>
    <property type="evidence" value="ECO:0007669"/>
    <property type="project" value="UniProtKB-KW"/>
</dbReference>
<reference evidence="12 13" key="1">
    <citation type="submission" date="2020-08" db="EMBL/GenBank/DDBJ databases">
        <title>Sequencing the genomes of 1000 actinobacteria strains.</title>
        <authorList>
            <person name="Klenk H.-P."/>
        </authorList>
    </citation>
    <scope>NUCLEOTIDE SEQUENCE [LARGE SCALE GENOMIC DNA]</scope>
    <source>
        <strain evidence="12 13">DSM 45362</strain>
    </source>
</reference>
<keyword evidence="5" id="KW-0146">Chitin degradation</keyword>
<keyword evidence="7" id="KW-0624">Polysaccharide degradation</keyword>
<evidence type="ECO:0000256" key="6">
    <source>
        <dbReference type="ARBA" id="ARBA00023295"/>
    </source>
</evidence>
<evidence type="ECO:0000256" key="3">
    <source>
        <dbReference type="ARBA" id="ARBA00012729"/>
    </source>
</evidence>
<evidence type="ECO:0000256" key="4">
    <source>
        <dbReference type="ARBA" id="ARBA00022801"/>
    </source>
</evidence>
<dbReference type="SMART" id="SM00060">
    <property type="entry name" value="FN3"/>
    <property type="match status" value="3"/>
</dbReference>
<protein>
    <recommendedName>
        <fullName evidence="3">chitinase</fullName>
        <ecNumber evidence="3">3.2.1.14</ecNumber>
    </recommendedName>
</protein>
<feature type="domain" description="GH18" evidence="11">
    <location>
        <begin position="423"/>
        <end position="792"/>
    </location>
</feature>
<dbReference type="InterPro" id="IPR013783">
    <property type="entry name" value="Ig-like_fold"/>
</dbReference>
<dbReference type="PROSITE" id="PS01095">
    <property type="entry name" value="GH18_1"/>
    <property type="match status" value="1"/>
</dbReference>
<dbReference type="SUPFAM" id="SSF54556">
    <property type="entry name" value="Chitinase insertion domain"/>
    <property type="match status" value="1"/>
</dbReference>
<keyword evidence="6 8" id="KW-0326">Glycosidase</keyword>
<dbReference type="Gene3D" id="2.60.120.260">
    <property type="entry name" value="Galactose-binding domain-like"/>
    <property type="match status" value="1"/>
</dbReference>
<sequence length="792" mass="80579">MKRALLVLSLVLGSITVVAQPASAAELAINGGFETGSLSPWSCSGNLGSVVSSPVKSGTKALAAAASASDNAQCTQTISVVSGTAYTLSGWFSGAYTYLGVTGGTSTWTPGGSSYTQLSLTFTATSSSVQIYTHGWYGQGTYYADDISLQGPGGSGTPGSPGTLTSNGQTASSINLTWGASSGTVTGYRVYEGTTQRAQVTGTTASITGLATCSSHTYTVKAYNGVGESTASNPVTVSTTGCVGVPGTPGTLSSTGTTASSISLSWGASSGTVTGYRVYEGSTQVATGTGTTATVSGLGACTTHTYTVKAYNSGGESAASNAVTASTTGCTTTPGAPTNLTVGTVTNTSIALSWGAASGTVTGYRVYEGGTQVAQVTGTSATISGLGTCTSHTYTVKAYNANGEGPASSAASGSTTGCTGGGNKLMGYFVEWGVYQRQYFAKNIQTSGSASKLTHINYAFGNVTNGACQIGDAYADYDMAYTTANSVDGVADTWDAGALRGSFNQLRKLKRLNPNLKILWSFGGWTWSGGFGQAAQNPTAFANSCYNLVEDPRWADVFDGIDIDWEYPNACGLSCDSSGAAAFKNVMQALRTRFGSSYLVTAAITADGSSGGKIDAADYGPAAAYVDWYNVMTYDFFGAFAAQGPTAPHSPLNCYSGIPQAGFCTEAAIAKLKSKGVPGSKLLPGIGFYGRGWTGVTQTAPGGTATGAAPGTYEAGIEDYKVLKNTCPPTATFAGTSYAKCGSNWWSYDTPATIASKMSWSKSQGLGGAFFWELTGDTTNGELITAMKNGLN</sequence>
<dbReference type="EC" id="3.2.1.14" evidence="3"/>
<dbReference type="AlphaFoldDB" id="A0A841BMV1"/>
<gene>
    <name evidence="12" type="ORF">F4553_001529</name>
</gene>
<comment type="similarity">
    <text evidence="2">Belongs to the glycosyl hydrolase 18 family. Chitinase class II subfamily.</text>
</comment>
<dbReference type="InterPro" id="IPR017853">
    <property type="entry name" value="GH"/>
</dbReference>
<evidence type="ECO:0000313" key="12">
    <source>
        <dbReference type="EMBL" id="MBB5868150.1"/>
    </source>
</evidence>
<dbReference type="InterPro" id="IPR001579">
    <property type="entry name" value="Glyco_hydro_18_chit_AS"/>
</dbReference>
<dbReference type="SUPFAM" id="SSF49265">
    <property type="entry name" value="Fibronectin type III"/>
    <property type="match status" value="2"/>
</dbReference>
<evidence type="ECO:0000256" key="7">
    <source>
        <dbReference type="ARBA" id="ARBA00023326"/>
    </source>
</evidence>
<dbReference type="PANTHER" id="PTHR11177">
    <property type="entry name" value="CHITINASE"/>
    <property type="match status" value="1"/>
</dbReference>
<dbReference type="InterPro" id="IPR008979">
    <property type="entry name" value="Galactose-bd-like_sf"/>
</dbReference>
<evidence type="ECO:0000256" key="5">
    <source>
        <dbReference type="ARBA" id="ARBA00023024"/>
    </source>
</evidence>
<feature type="signal peptide" evidence="9">
    <location>
        <begin position="1"/>
        <end position="19"/>
    </location>
</feature>
<feature type="chain" id="PRO_5039390098" description="chitinase" evidence="9">
    <location>
        <begin position="20"/>
        <end position="792"/>
    </location>
</feature>
<dbReference type="Pfam" id="PF00041">
    <property type="entry name" value="fn3"/>
    <property type="match status" value="3"/>
</dbReference>
<evidence type="ECO:0000313" key="13">
    <source>
        <dbReference type="Proteomes" id="UP000587527"/>
    </source>
</evidence>
<evidence type="ECO:0000256" key="9">
    <source>
        <dbReference type="SAM" id="SignalP"/>
    </source>
</evidence>
<dbReference type="InterPro" id="IPR003961">
    <property type="entry name" value="FN3_dom"/>
</dbReference>
<dbReference type="Pfam" id="PF02018">
    <property type="entry name" value="CBM_4_9"/>
    <property type="match status" value="1"/>
</dbReference>
<keyword evidence="13" id="KW-1185">Reference proteome</keyword>
<evidence type="ECO:0000259" key="10">
    <source>
        <dbReference type="PROSITE" id="PS50853"/>
    </source>
</evidence>
<evidence type="ECO:0000259" key="11">
    <source>
        <dbReference type="PROSITE" id="PS51910"/>
    </source>
</evidence>
<feature type="domain" description="Fibronectin type-III" evidence="10">
    <location>
        <begin position="336"/>
        <end position="418"/>
    </location>
</feature>
<evidence type="ECO:0000256" key="2">
    <source>
        <dbReference type="ARBA" id="ARBA00009121"/>
    </source>
</evidence>
<dbReference type="InterPro" id="IPR036116">
    <property type="entry name" value="FN3_sf"/>
</dbReference>
<dbReference type="SUPFAM" id="SSF49785">
    <property type="entry name" value="Galactose-binding domain-like"/>
    <property type="match status" value="1"/>
</dbReference>
<dbReference type="CDD" id="cd06548">
    <property type="entry name" value="GH18_chitinase"/>
    <property type="match status" value="1"/>
</dbReference>
<evidence type="ECO:0000256" key="8">
    <source>
        <dbReference type="RuleBase" id="RU000489"/>
    </source>
</evidence>
<feature type="domain" description="Fibronectin type-III" evidence="10">
    <location>
        <begin position="160"/>
        <end position="242"/>
    </location>
</feature>
<keyword evidence="9" id="KW-0732">Signal</keyword>
<comment type="catalytic activity">
    <reaction evidence="1">
        <text>Random endo-hydrolysis of N-acetyl-beta-D-glucosaminide (1-&gt;4)-beta-linkages in chitin and chitodextrins.</text>
        <dbReference type="EC" id="3.2.1.14"/>
    </reaction>
</comment>
<dbReference type="GO" id="GO:0008843">
    <property type="term" value="F:endochitinase activity"/>
    <property type="evidence" value="ECO:0007669"/>
    <property type="project" value="UniProtKB-EC"/>
</dbReference>
<dbReference type="Gene3D" id="3.20.20.80">
    <property type="entry name" value="Glycosidases"/>
    <property type="match status" value="1"/>
</dbReference>
<organism evidence="12 13">
    <name type="scientific">Allocatelliglobosispora scoriae</name>
    <dbReference type="NCBI Taxonomy" id="643052"/>
    <lineage>
        <taxon>Bacteria</taxon>
        <taxon>Bacillati</taxon>
        <taxon>Actinomycetota</taxon>
        <taxon>Actinomycetes</taxon>
        <taxon>Micromonosporales</taxon>
        <taxon>Micromonosporaceae</taxon>
        <taxon>Allocatelliglobosispora</taxon>
    </lineage>
</organism>
<dbReference type="InterPro" id="IPR050314">
    <property type="entry name" value="Glycosyl_Hydrlase_18"/>
</dbReference>
<accession>A0A841BMV1</accession>
<comment type="caution">
    <text evidence="12">The sequence shown here is derived from an EMBL/GenBank/DDBJ whole genome shotgun (WGS) entry which is preliminary data.</text>
</comment>
<dbReference type="InterPro" id="IPR003305">
    <property type="entry name" value="CenC_carb-bd"/>
</dbReference>
<dbReference type="SUPFAM" id="SSF51445">
    <property type="entry name" value="(Trans)glycosidases"/>
    <property type="match status" value="1"/>
</dbReference>
<dbReference type="Proteomes" id="UP000587527">
    <property type="component" value="Unassembled WGS sequence"/>
</dbReference>
<dbReference type="PROSITE" id="PS50853">
    <property type="entry name" value="FN3"/>
    <property type="match status" value="3"/>
</dbReference>
<dbReference type="Gene3D" id="3.10.50.10">
    <property type="match status" value="1"/>
</dbReference>
<proteinExistence type="inferred from homology"/>
<dbReference type="InterPro" id="IPR029070">
    <property type="entry name" value="Chitinase_insertion_sf"/>
</dbReference>
<keyword evidence="4 8" id="KW-0378">Hydrolase</keyword>
<dbReference type="EMBL" id="JACHMN010000002">
    <property type="protein sequence ID" value="MBB5868150.1"/>
    <property type="molecule type" value="Genomic_DNA"/>
</dbReference>
<dbReference type="InterPro" id="IPR001223">
    <property type="entry name" value="Glyco_hydro18_cat"/>
</dbReference>
<keyword evidence="7" id="KW-0119">Carbohydrate metabolism</keyword>